<dbReference type="PANTHER" id="PTHR21240">
    <property type="entry name" value="2-AMINO-3-CARBOXYLMUCONATE-6-SEMIALDEHYDE DECARBOXYLASE"/>
    <property type="match status" value="1"/>
</dbReference>
<proteinExistence type="predicted"/>
<dbReference type="RefSeq" id="WP_200233499.1">
    <property type="nucleotide sequence ID" value="NZ_JAENGP010000002.1"/>
</dbReference>
<feature type="domain" description="Amidohydrolase-related" evidence="2">
    <location>
        <begin position="38"/>
        <end position="278"/>
    </location>
</feature>
<organism evidence="3 4">
    <name type="scientific">Advenella mandrilli</name>
    <dbReference type="NCBI Taxonomy" id="2800330"/>
    <lineage>
        <taxon>Bacteria</taxon>
        <taxon>Pseudomonadati</taxon>
        <taxon>Pseudomonadota</taxon>
        <taxon>Betaproteobacteria</taxon>
        <taxon>Burkholderiales</taxon>
        <taxon>Alcaligenaceae</taxon>
    </lineage>
</organism>
<keyword evidence="4" id="KW-1185">Reference proteome</keyword>
<protein>
    <submittedName>
        <fullName evidence="3">Amidohydrolase family protein</fullName>
    </submittedName>
</protein>
<dbReference type="Proteomes" id="UP000635316">
    <property type="component" value="Unassembled WGS sequence"/>
</dbReference>
<accession>A0ABS1EBX9</accession>
<name>A0ABS1EBX9_9BURK</name>
<dbReference type="InterPro" id="IPR032465">
    <property type="entry name" value="ACMSD"/>
</dbReference>
<evidence type="ECO:0000313" key="3">
    <source>
        <dbReference type="EMBL" id="MBK1780104.1"/>
    </source>
</evidence>
<dbReference type="InterPro" id="IPR006680">
    <property type="entry name" value="Amidohydro-rel"/>
</dbReference>
<sequence length="287" mass="31939">MSIIDFRLRPPSGEFLDTLMYASGERRDGFTRTVGFEPSPAAQQQSMDMTIAEMDAAGVAHGVVVGRLAGMLGSISNDDVKVLMDTYGERFIGAASIDPTNRINACRSIDASMAAGFKLINIEPGAYPVPMYADDRRLYPIYAHCEDRGIPIILMVGGTAGPDLSYSDPIRTDRMLADFPNLKVVLAHGGWPWVTQILHIAFRRTNVYLSPDMYFSRMAGWEEYIKAADGFLADRMLYASSFPFCPIKGYKEWFETLPIQEANRKKIMSENARKLLGLQVLEETVLA</sequence>
<comment type="caution">
    <text evidence="3">The sequence shown here is derived from an EMBL/GenBank/DDBJ whole genome shotgun (WGS) entry which is preliminary data.</text>
</comment>
<dbReference type="Gene3D" id="3.20.20.140">
    <property type="entry name" value="Metal-dependent hydrolases"/>
    <property type="match status" value="1"/>
</dbReference>
<gene>
    <name evidence="3" type="ORF">JHL22_02615</name>
</gene>
<dbReference type="EMBL" id="JAENGP010000002">
    <property type="protein sequence ID" value="MBK1780104.1"/>
    <property type="molecule type" value="Genomic_DNA"/>
</dbReference>
<dbReference type="SUPFAM" id="SSF51556">
    <property type="entry name" value="Metallo-dependent hydrolases"/>
    <property type="match status" value="1"/>
</dbReference>
<reference evidence="3 4" key="1">
    <citation type="submission" date="2020-12" db="EMBL/GenBank/DDBJ databases">
        <authorList>
            <person name="Lu T."/>
            <person name="Wang Q."/>
            <person name="Han X."/>
        </authorList>
    </citation>
    <scope>NUCLEOTIDE SEQUENCE [LARGE SCALE GENOMIC DNA]</scope>
    <source>
        <strain evidence="3 4">WQ 585</strain>
    </source>
</reference>
<keyword evidence="1" id="KW-0456">Lyase</keyword>
<evidence type="ECO:0000256" key="1">
    <source>
        <dbReference type="ARBA" id="ARBA00023239"/>
    </source>
</evidence>
<evidence type="ECO:0000259" key="2">
    <source>
        <dbReference type="Pfam" id="PF04909"/>
    </source>
</evidence>
<dbReference type="Pfam" id="PF04909">
    <property type="entry name" value="Amidohydro_2"/>
    <property type="match status" value="1"/>
</dbReference>
<dbReference type="InterPro" id="IPR032466">
    <property type="entry name" value="Metal_Hydrolase"/>
</dbReference>
<evidence type="ECO:0000313" key="4">
    <source>
        <dbReference type="Proteomes" id="UP000635316"/>
    </source>
</evidence>
<dbReference type="PANTHER" id="PTHR21240:SF19">
    <property type="entry name" value="CATALYTIC_ HYDROLASE"/>
    <property type="match status" value="1"/>
</dbReference>